<dbReference type="STRING" id="930128.SAMN05192532_101696"/>
<dbReference type="Pfam" id="PF06569">
    <property type="entry name" value="DUF1128"/>
    <property type="match status" value="1"/>
</dbReference>
<accession>A0A1I2A6W4</accession>
<evidence type="ECO:0000313" key="1">
    <source>
        <dbReference type="EMBL" id="SFE39671.1"/>
    </source>
</evidence>
<proteinExistence type="predicted"/>
<dbReference type="InterPro" id="IPR009507">
    <property type="entry name" value="UPF0435"/>
</dbReference>
<organism evidence="1 2">
    <name type="scientific">Alteribacillus iranensis</name>
    <dbReference type="NCBI Taxonomy" id="930128"/>
    <lineage>
        <taxon>Bacteria</taxon>
        <taxon>Bacillati</taxon>
        <taxon>Bacillota</taxon>
        <taxon>Bacilli</taxon>
        <taxon>Bacillales</taxon>
        <taxon>Bacillaceae</taxon>
        <taxon>Alteribacillus</taxon>
    </lineage>
</organism>
<protein>
    <submittedName>
        <fullName evidence="1">Uncharacterized protein YfkK, UPF0435 family</fullName>
    </submittedName>
</protein>
<gene>
    <name evidence="1" type="ORF">SAMN05192532_101696</name>
</gene>
<evidence type="ECO:0000313" key="2">
    <source>
        <dbReference type="Proteomes" id="UP000199516"/>
    </source>
</evidence>
<dbReference type="OrthoDB" id="2361695at2"/>
<reference evidence="1 2" key="1">
    <citation type="submission" date="2016-10" db="EMBL/GenBank/DDBJ databases">
        <authorList>
            <person name="de Groot N.N."/>
        </authorList>
    </citation>
    <scope>NUCLEOTIDE SEQUENCE [LARGE SCALE GENOMIC DNA]</scope>
    <source>
        <strain evidence="1 2">DSM 23995</strain>
    </source>
</reference>
<dbReference type="EMBL" id="FONT01000001">
    <property type="protein sequence ID" value="SFE39671.1"/>
    <property type="molecule type" value="Genomic_DNA"/>
</dbReference>
<dbReference type="AlphaFoldDB" id="A0A1I2A6W4"/>
<name>A0A1I2A6W4_9BACI</name>
<dbReference type="Proteomes" id="UP000199516">
    <property type="component" value="Unassembled WGS sequence"/>
</dbReference>
<keyword evidence="2" id="KW-1185">Reference proteome</keyword>
<sequence>MKLNEPTQENLEFMVNAISNKLDVVNTAAMEPKHFDVEKYDDIKDIYDMICYKDNISVNEKEAIVSELGKLRK</sequence>
<dbReference type="RefSeq" id="WP_091657336.1">
    <property type="nucleotide sequence ID" value="NZ_FONT01000001.1"/>
</dbReference>